<comment type="caution">
    <text evidence="12">The sequence shown here is derived from an EMBL/GenBank/DDBJ whole genome shotgun (WGS) entry which is preliminary data.</text>
</comment>
<dbReference type="InterPro" id="IPR008844">
    <property type="entry name" value="Spore_GerAC-like"/>
</dbReference>
<evidence type="ECO:0000259" key="11">
    <source>
        <dbReference type="Pfam" id="PF25198"/>
    </source>
</evidence>
<evidence type="ECO:0000256" key="6">
    <source>
        <dbReference type="ARBA" id="ARBA00023139"/>
    </source>
</evidence>
<reference evidence="12 13" key="1">
    <citation type="submission" date="2016-02" db="EMBL/GenBank/DDBJ databases">
        <title>Genome sequence of Moorella mulderi DSM 14980.</title>
        <authorList>
            <person name="Poehlein A."/>
            <person name="Daniel R."/>
        </authorList>
    </citation>
    <scope>NUCLEOTIDE SEQUENCE [LARGE SCALE GENOMIC DNA]</scope>
    <source>
        <strain evidence="12 13">DSM 14980</strain>
    </source>
</reference>
<dbReference type="InterPro" id="IPR046953">
    <property type="entry name" value="Spore_GerAC-like_C"/>
</dbReference>
<evidence type="ECO:0000256" key="7">
    <source>
        <dbReference type="ARBA" id="ARBA00023288"/>
    </source>
</evidence>
<keyword evidence="4" id="KW-0732">Signal</keyword>
<feature type="region of interest" description="Disordered" evidence="8">
    <location>
        <begin position="215"/>
        <end position="242"/>
    </location>
</feature>
<dbReference type="GO" id="GO:0009847">
    <property type="term" value="P:spore germination"/>
    <property type="evidence" value="ECO:0007669"/>
    <property type="project" value="InterPro"/>
</dbReference>
<evidence type="ECO:0000256" key="9">
    <source>
        <dbReference type="SAM" id="Phobius"/>
    </source>
</evidence>
<dbReference type="RefSeq" id="WP_062281629.1">
    <property type="nucleotide sequence ID" value="NZ_LTBC01000002.1"/>
</dbReference>
<name>A0A151AZG0_9FIRM</name>
<protein>
    <submittedName>
        <fullName evidence="12">Spore germination protein B3</fullName>
    </submittedName>
</protein>
<dbReference type="NCBIfam" id="TIGR02887">
    <property type="entry name" value="spore_ger_x_C"/>
    <property type="match status" value="1"/>
</dbReference>
<dbReference type="PANTHER" id="PTHR35789">
    <property type="entry name" value="SPORE GERMINATION PROTEIN B3"/>
    <property type="match status" value="1"/>
</dbReference>
<dbReference type="AlphaFoldDB" id="A0A151AZG0"/>
<keyword evidence="9" id="KW-1133">Transmembrane helix</keyword>
<dbReference type="InterPro" id="IPR038501">
    <property type="entry name" value="Spore_GerAC_C_sf"/>
</dbReference>
<keyword evidence="5 9" id="KW-0472">Membrane</keyword>
<evidence type="ECO:0000256" key="5">
    <source>
        <dbReference type="ARBA" id="ARBA00023136"/>
    </source>
</evidence>
<evidence type="ECO:0000256" key="2">
    <source>
        <dbReference type="ARBA" id="ARBA00007886"/>
    </source>
</evidence>
<feature type="compositionally biased region" description="Low complexity" evidence="8">
    <location>
        <begin position="219"/>
        <end position="235"/>
    </location>
</feature>
<dbReference type="Pfam" id="PF25198">
    <property type="entry name" value="Spore_GerAC_N"/>
    <property type="match status" value="1"/>
</dbReference>
<dbReference type="Gene3D" id="3.30.300.210">
    <property type="entry name" value="Nutrient germinant receptor protein C, domain 3"/>
    <property type="match status" value="1"/>
</dbReference>
<keyword evidence="6" id="KW-0564">Palmitate</keyword>
<accession>A0A151AZG0</accession>
<feature type="transmembrane region" description="Helical" evidence="9">
    <location>
        <begin position="9"/>
        <end position="26"/>
    </location>
</feature>
<evidence type="ECO:0000313" key="13">
    <source>
        <dbReference type="Proteomes" id="UP000075670"/>
    </source>
</evidence>
<comment type="similarity">
    <text evidence="2">Belongs to the GerABKC lipoprotein family.</text>
</comment>
<dbReference type="PATRIC" id="fig|1122241.3.peg.759"/>
<feature type="domain" description="Spore germination protein N-terminal" evidence="11">
    <location>
        <begin position="31"/>
        <end position="208"/>
    </location>
</feature>
<dbReference type="EMBL" id="LTBC01000002">
    <property type="protein sequence ID" value="KYH32943.1"/>
    <property type="molecule type" value="Genomic_DNA"/>
</dbReference>
<gene>
    <name evidence="12" type="primary">gerBC_1</name>
    <name evidence="12" type="ORF">MOMUL_07210</name>
</gene>
<dbReference type="Proteomes" id="UP000075670">
    <property type="component" value="Unassembled WGS sequence"/>
</dbReference>
<evidence type="ECO:0000259" key="10">
    <source>
        <dbReference type="Pfam" id="PF05504"/>
    </source>
</evidence>
<keyword evidence="7" id="KW-0449">Lipoprotein</keyword>
<dbReference type="GO" id="GO:0016020">
    <property type="term" value="C:membrane"/>
    <property type="evidence" value="ECO:0007669"/>
    <property type="project" value="UniProtKB-SubCell"/>
</dbReference>
<keyword evidence="3" id="KW-0309">Germination</keyword>
<dbReference type="Pfam" id="PF05504">
    <property type="entry name" value="Spore_GerAC"/>
    <property type="match status" value="1"/>
</dbReference>
<feature type="domain" description="Spore germination GerAC-like C-terminal" evidence="10">
    <location>
        <begin position="251"/>
        <end position="415"/>
    </location>
</feature>
<comment type="subcellular location">
    <subcellularLocation>
        <location evidence="1">Membrane</location>
        <topology evidence="1">Lipid-anchor</topology>
    </subcellularLocation>
</comment>
<evidence type="ECO:0000313" key="12">
    <source>
        <dbReference type="EMBL" id="KYH32943.1"/>
    </source>
</evidence>
<dbReference type="InterPro" id="IPR057336">
    <property type="entry name" value="GerAC_N"/>
</dbReference>
<dbReference type="PANTHER" id="PTHR35789:SF1">
    <property type="entry name" value="SPORE GERMINATION PROTEIN B3"/>
    <property type="match status" value="1"/>
</dbReference>
<organism evidence="12 13">
    <name type="scientific">Moorella mulderi DSM 14980</name>
    <dbReference type="NCBI Taxonomy" id="1122241"/>
    <lineage>
        <taxon>Bacteria</taxon>
        <taxon>Bacillati</taxon>
        <taxon>Bacillota</taxon>
        <taxon>Clostridia</taxon>
        <taxon>Neomoorellales</taxon>
        <taxon>Neomoorellaceae</taxon>
        <taxon>Neomoorella</taxon>
    </lineage>
</organism>
<evidence type="ECO:0000256" key="4">
    <source>
        <dbReference type="ARBA" id="ARBA00022729"/>
    </source>
</evidence>
<sequence>MVSKAGSNYFLYVTLGLVALLTALFLNGCWDRREINELAFLSSMAVDLAGEQRLLTYEFVRPGATGGGERGGGGTLPHRQATLRSGSGKTIIAANRQITTTLPRRAYLAHTNAVLVGEEMARRGLGEVLDFIDRNPELRRTTLIMLTRGTAREILIKVQGDMETTLGKEISGLRKWVQSSGYGFIPNVNDVFFDLSNEAGTTVLPVLELSPQPFPPHIGTGASSSSGGSRGTGSTEGRVEEPETVRTVHLNGAGLFYHDKLVAWLDKDQVRGWAWVRNKVRRAVLALRCQGNNTKVAVDITEARADVSVDMQGGQLQGKIKLRVEGELLEQQCNLDFTREEAIKSLESQMAAQITAEISSALNQAKMVGADVFGFGGALHRQQPELWHQLQGRWNEEFKKLPVAINVEAKLRRTGMTGRPWQPGAR</sequence>
<evidence type="ECO:0000256" key="3">
    <source>
        <dbReference type="ARBA" id="ARBA00022544"/>
    </source>
</evidence>
<keyword evidence="13" id="KW-1185">Reference proteome</keyword>
<keyword evidence="9" id="KW-0812">Transmembrane</keyword>
<proteinExistence type="inferred from homology"/>
<evidence type="ECO:0000256" key="1">
    <source>
        <dbReference type="ARBA" id="ARBA00004635"/>
    </source>
</evidence>
<evidence type="ECO:0000256" key="8">
    <source>
        <dbReference type="SAM" id="MobiDB-lite"/>
    </source>
</evidence>